<name>A0ABV6B7A3_9GAMM</name>
<proteinExistence type="predicted"/>
<dbReference type="InterPro" id="IPR024096">
    <property type="entry name" value="NO_sig/Golgi_transp_ligand-bd"/>
</dbReference>
<dbReference type="Pfam" id="PF07700">
    <property type="entry name" value="HNOB"/>
    <property type="match status" value="1"/>
</dbReference>
<comment type="caution">
    <text evidence="2">The sequence shown here is derived from an EMBL/GenBank/DDBJ whole genome shotgun (WGS) entry which is preliminary data.</text>
</comment>
<dbReference type="Proteomes" id="UP001589813">
    <property type="component" value="Unassembled WGS sequence"/>
</dbReference>
<organism evidence="2 3">
    <name type="scientific">Rheinheimera tilapiae</name>
    <dbReference type="NCBI Taxonomy" id="875043"/>
    <lineage>
        <taxon>Bacteria</taxon>
        <taxon>Pseudomonadati</taxon>
        <taxon>Pseudomonadota</taxon>
        <taxon>Gammaproteobacteria</taxon>
        <taxon>Chromatiales</taxon>
        <taxon>Chromatiaceae</taxon>
        <taxon>Rheinheimera</taxon>
    </lineage>
</organism>
<keyword evidence="3" id="KW-1185">Reference proteome</keyword>
<feature type="domain" description="Heme NO-binding" evidence="1">
    <location>
        <begin position="4"/>
        <end position="163"/>
    </location>
</feature>
<accession>A0ABV6B7A3</accession>
<dbReference type="Gene3D" id="3.90.1520.10">
    <property type="entry name" value="H-NOX domain"/>
    <property type="match status" value="1"/>
</dbReference>
<dbReference type="InterPro" id="IPR038158">
    <property type="entry name" value="H-NOX_domain_sf"/>
</dbReference>
<reference evidence="2 3" key="1">
    <citation type="submission" date="2024-09" db="EMBL/GenBank/DDBJ databases">
        <authorList>
            <person name="Sun Q."/>
            <person name="Mori K."/>
        </authorList>
    </citation>
    <scope>NUCLEOTIDE SEQUENCE [LARGE SCALE GENOMIC DNA]</scope>
    <source>
        <strain evidence="2 3">KCTC 23315</strain>
    </source>
</reference>
<dbReference type="EMBL" id="JBHLXP010000001">
    <property type="protein sequence ID" value="MFC0046761.1"/>
    <property type="molecule type" value="Genomic_DNA"/>
</dbReference>
<gene>
    <name evidence="2" type="ORF">ACFFJP_00495</name>
</gene>
<dbReference type="RefSeq" id="WP_377239339.1">
    <property type="nucleotide sequence ID" value="NZ_JBHLXP010000001.1"/>
</dbReference>
<dbReference type="PANTHER" id="PTHR45655">
    <property type="entry name" value="GUANYLATE CYCLASE SOLUBLE SUBUNIT BETA-2"/>
    <property type="match status" value="1"/>
</dbReference>
<evidence type="ECO:0000259" key="1">
    <source>
        <dbReference type="Pfam" id="PF07700"/>
    </source>
</evidence>
<evidence type="ECO:0000313" key="2">
    <source>
        <dbReference type="EMBL" id="MFC0046761.1"/>
    </source>
</evidence>
<protein>
    <submittedName>
        <fullName evidence="2">Heme NO-binding domain-containing protein</fullName>
    </submittedName>
</protein>
<dbReference type="SUPFAM" id="SSF111126">
    <property type="entry name" value="Ligand-binding domain in the NO signalling and Golgi transport"/>
    <property type="match status" value="1"/>
</dbReference>
<dbReference type="PANTHER" id="PTHR45655:SF13">
    <property type="entry name" value="SOLUBLE GUANYLATE CYCLASE GCY-32-RELATED"/>
    <property type="match status" value="1"/>
</dbReference>
<sequence length="184" mass="20683">MMQGVVYTALADMVIEQLGLPVWEQILDAAALPSQGAYTAGARYDDAELLQLVTLLSQHTGIAAPDLVRSFGTYLFSQLYATLPPQLQSCQNLREFLLKIDSTIHKEVKRVYPDSYLPSFKYDDSKPSELIMYYQSRRKMCFAAEGLIQGAARQFNTDIQLSHPVCMHQGADCCTLIVHFPEQK</sequence>
<evidence type="ECO:0000313" key="3">
    <source>
        <dbReference type="Proteomes" id="UP001589813"/>
    </source>
</evidence>
<dbReference type="InterPro" id="IPR011644">
    <property type="entry name" value="Heme_NO-bd"/>
</dbReference>